<dbReference type="Pfam" id="PF02099">
    <property type="entry name" value="Josephin"/>
    <property type="match status" value="1"/>
</dbReference>
<evidence type="ECO:0000313" key="8">
    <source>
        <dbReference type="Proteomes" id="UP000663855"/>
    </source>
</evidence>
<evidence type="ECO:0000256" key="3">
    <source>
        <dbReference type="ARBA" id="ARBA00022670"/>
    </source>
</evidence>
<name>A0A816C1T6_9BILA</name>
<dbReference type="GO" id="GO:0016579">
    <property type="term" value="P:protein deubiquitination"/>
    <property type="evidence" value="ECO:0007669"/>
    <property type="project" value="InterPro"/>
</dbReference>
<dbReference type="GO" id="GO:0004843">
    <property type="term" value="F:cysteine-type deubiquitinase activity"/>
    <property type="evidence" value="ECO:0007669"/>
    <property type="project" value="UniProtKB-EC"/>
</dbReference>
<evidence type="ECO:0000259" key="6">
    <source>
        <dbReference type="Pfam" id="PF02099"/>
    </source>
</evidence>
<dbReference type="Proteomes" id="UP000663855">
    <property type="component" value="Unassembled WGS sequence"/>
</dbReference>
<comment type="catalytic activity">
    <reaction evidence="1">
        <text>Thiol-dependent hydrolysis of ester, thioester, amide, peptide and isopeptide bonds formed by the C-terminal Gly of ubiquitin (a 76-residue protein attached to proteins as an intracellular targeting signal).</text>
        <dbReference type="EC" id="3.4.19.12"/>
    </reaction>
</comment>
<dbReference type="PANTHER" id="PTHR47642">
    <property type="entry name" value="ATP-DEPENDENT DNA HELICASE"/>
    <property type="match status" value="1"/>
</dbReference>
<dbReference type="Gene3D" id="3.90.70.40">
    <property type="match status" value="1"/>
</dbReference>
<dbReference type="InterPro" id="IPR006155">
    <property type="entry name" value="Josephin"/>
</dbReference>
<dbReference type="EC" id="3.4.19.12" evidence="2"/>
<dbReference type="InterPro" id="IPR051055">
    <property type="entry name" value="PIF1_helicase"/>
</dbReference>
<keyword evidence="3" id="KW-0645">Protease</keyword>
<feature type="domain" description="Josephin" evidence="6">
    <location>
        <begin position="373"/>
        <end position="515"/>
    </location>
</feature>
<evidence type="ECO:0000313" key="7">
    <source>
        <dbReference type="EMBL" id="CAF1616792.1"/>
    </source>
</evidence>
<dbReference type="SUPFAM" id="SSF52540">
    <property type="entry name" value="P-loop containing nucleoside triphosphate hydrolases"/>
    <property type="match status" value="1"/>
</dbReference>
<organism evidence="7 8">
    <name type="scientific">Rotaria magnacalcarata</name>
    <dbReference type="NCBI Taxonomy" id="392030"/>
    <lineage>
        <taxon>Eukaryota</taxon>
        <taxon>Metazoa</taxon>
        <taxon>Spiralia</taxon>
        <taxon>Gnathifera</taxon>
        <taxon>Rotifera</taxon>
        <taxon>Eurotatoria</taxon>
        <taxon>Bdelloidea</taxon>
        <taxon>Philodinida</taxon>
        <taxon>Philodinidae</taxon>
        <taxon>Rotaria</taxon>
    </lineage>
</organism>
<comment type="caution">
    <text evidence="7">The sequence shown here is derived from an EMBL/GenBank/DDBJ whole genome shotgun (WGS) entry which is preliminary data.</text>
</comment>
<proteinExistence type="predicted"/>
<gene>
    <name evidence="7" type="ORF">CJN711_LOCUS37318</name>
</gene>
<dbReference type="InterPro" id="IPR027417">
    <property type="entry name" value="P-loop_NTPase"/>
</dbReference>
<dbReference type="GO" id="GO:0006508">
    <property type="term" value="P:proteolysis"/>
    <property type="evidence" value="ECO:0007669"/>
    <property type="project" value="UniProtKB-KW"/>
</dbReference>
<keyword evidence="5" id="KW-0378">Hydrolase</keyword>
<protein>
    <recommendedName>
        <fullName evidence="2">ubiquitinyl hydrolase 1</fullName>
        <ecNumber evidence="2">3.4.19.12</ecNumber>
    </recommendedName>
</protein>
<evidence type="ECO:0000256" key="2">
    <source>
        <dbReference type="ARBA" id="ARBA00012759"/>
    </source>
</evidence>
<evidence type="ECO:0000256" key="4">
    <source>
        <dbReference type="ARBA" id="ARBA00022786"/>
    </source>
</evidence>
<accession>A0A816C1T6</accession>
<dbReference type="Gene3D" id="1.10.287.10">
    <property type="entry name" value="S15/NS1, RNA-binding"/>
    <property type="match status" value="1"/>
</dbReference>
<dbReference type="EMBL" id="CAJNOV010018133">
    <property type="protein sequence ID" value="CAF1616792.1"/>
    <property type="molecule type" value="Genomic_DNA"/>
</dbReference>
<dbReference type="AlphaFoldDB" id="A0A816C1T6"/>
<keyword evidence="4" id="KW-0833">Ubl conjugation pathway</keyword>
<evidence type="ECO:0000256" key="5">
    <source>
        <dbReference type="ARBA" id="ARBA00022801"/>
    </source>
</evidence>
<sequence>MIYEESQTRRKNVSKPLPFHIIVNGLAGSGKSYVISIIEQMLTDFCISESAVRNRPRRRKGLLKMAHTGKAALNILGWTIHSALGMKVGMARSSFFNPIQASNKQCKIALKPSEDENECGSMFEQLPICIGARVICRRNIDFDGSMVNGTEATVNDIVWDNSDHIILPMSHRCIFPNLDRAITTTLPKYIELKLLDESIYKMLPEEVSFKDKNGVWMTRRQFPLNLGYAITVHRSQCMTYNKLVVDLTGINWKPGMFYTILSRTRKLSDIIILAYDRKSFKVSKPALKEMHRLQKIEEEYPIKIEQYLGTKRFIEWCLPHLSNINQLSSMPSKEINTSTLDHGDVKRIKRKNSNLCTSLSLKKPESIIICENQEKNYCGRHALRALSQNIDIFSDDYLINVAQNIVASEQICRNGEFIQTTDYYYENTGDYDIQLLEAALRNVLNIDLIKFHKIENIDCPIRSLIFSNTQNIQAFLVQEGYHYYCIRRFRLTKDYFFKIDSKYPMCHQPIHHQDILPFIGTLLDCGFFVYPFMDLSLLPVLPSGIIDRISEELSGVNLFHFTLANEWHLTITTYHLIQLLRLQCSLSLENEIKSLIDMSKSPYMITENDISLVLSPCKWNNFVYGAFKMHVIAKSLKYYSTDMFFLYCRLWAFSPFYYESSYPTLDIFDYSYLFEPRPLSFDECALFKVWGNNQSPPKLVLNFDQFIKNLKSQYEYDIWGSYIDWNLFVIAGGSIVSCLLVQPFTGNTSDIDLFFLKENPRLFKNAVNALETRLQTKYFVRRKTIWSNRLIQFDLYQRFTINDIFNGTNFSPSIVLQLIRPTMIPITISRMLHSFDLDICGAAFNSQKVIISFSCLQALNSGHTTCYCIPVTPSQFMRRVPRLYKYQQRGFNILCPHQFDINTFLATRIEDCKESQPERTYRFQRRFFGDNCDSFCIQKKFCEHYRLI</sequence>
<dbReference type="Gene3D" id="3.40.50.300">
    <property type="entry name" value="P-loop containing nucleotide triphosphate hydrolases"/>
    <property type="match status" value="1"/>
</dbReference>
<dbReference type="CDD" id="cd18809">
    <property type="entry name" value="SF1_C_RecD"/>
    <property type="match status" value="1"/>
</dbReference>
<evidence type="ECO:0000256" key="1">
    <source>
        <dbReference type="ARBA" id="ARBA00000707"/>
    </source>
</evidence>
<reference evidence="7" key="1">
    <citation type="submission" date="2021-02" db="EMBL/GenBank/DDBJ databases">
        <authorList>
            <person name="Nowell W R."/>
        </authorList>
    </citation>
    <scope>NUCLEOTIDE SEQUENCE</scope>
</reference>